<dbReference type="AlphaFoldDB" id="A0A2U3QAG5"/>
<evidence type="ECO:0000313" key="2">
    <source>
        <dbReference type="EMBL" id="SPP98431.1"/>
    </source>
</evidence>
<evidence type="ECO:0000313" key="3">
    <source>
        <dbReference type="Proteomes" id="UP000246085"/>
    </source>
</evidence>
<reference evidence="2 3" key="1">
    <citation type="submission" date="2018-03" db="EMBL/GenBank/DDBJ databases">
        <authorList>
            <person name="Gully D."/>
        </authorList>
    </citation>
    <scope>NUCLEOTIDE SEQUENCE [LARGE SCALE GENOMIC DNA]</scope>
    <source>
        <strain evidence="2">ORS3257</strain>
    </source>
</reference>
<evidence type="ECO:0000256" key="1">
    <source>
        <dbReference type="SAM" id="MobiDB-lite"/>
    </source>
</evidence>
<organism evidence="2 3">
    <name type="scientific">Bradyrhizobium vignae</name>
    <dbReference type="NCBI Taxonomy" id="1549949"/>
    <lineage>
        <taxon>Bacteria</taxon>
        <taxon>Pseudomonadati</taxon>
        <taxon>Pseudomonadota</taxon>
        <taxon>Alphaproteobacteria</taxon>
        <taxon>Hyphomicrobiales</taxon>
        <taxon>Nitrobacteraceae</taxon>
        <taxon>Bradyrhizobium</taxon>
    </lineage>
</organism>
<dbReference type="EMBL" id="LS398110">
    <property type="protein sequence ID" value="SPP98431.1"/>
    <property type="molecule type" value="Genomic_DNA"/>
</dbReference>
<accession>A0A2U3QAG5</accession>
<gene>
    <name evidence="2" type="ORF">BRAD3257_7798</name>
</gene>
<dbReference type="KEGG" id="bvz:BRAD3257_7798"/>
<name>A0A2U3QAG5_9BRAD</name>
<feature type="region of interest" description="Disordered" evidence="1">
    <location>
        <begin position="1"/>
        <end position="56"/>
    </location>
</feature>
<dbReference type="Proteomes" id="UP000246085">
    <property type="component" value="Chromosome BRAD3257"/>
</dbReference>
<proteinExistence type="predicted"/>
<protein>
    <submittedName>
        <fullName evidence="2">Uncharacterized protein</fullName>
    </submittedName>
</protein>
<sequence>MALVEPGAQAPSLEDLSKSGRTGTSVATAPLVVRPIGPSRRGRAAGPLLTKSDPQSRSLKVNLWRWRAYL</sequence>